<dbReference type="AlphaFoldDB" id="A0A0N4YMC7"/>
<protein>
    <submittedName>
        <fullName evidence="4">Ig-like domain-containing protein</fullName>
    </submittedName>
</protein>
<dbReference type="WBParaSite" id="NBR_0001832001-mRNA-1">
    <property type="protein sequence ID" value="NBR_0001832001-mRNA-1"/>
    <property type="gene ID" value="NBR_0001832001"/>
</dbReference>
<evidence type="ECO:0000259" key="1">
    <source>
        <dbReference type="PROSITE" id="PS50835"/>
    </source>
</evidence>
<dbReference type="PROSITE" id="PS50835">
    <property type="entry name" value="IG_LIKE"/>
    <property type="match status" value="1"/>
</dbReference>
<sequence length="138" mass="15146">MSPGQDASMWCLADEGDKSGSGWDLRGGSLNSSLTYIAPRRDSHQLIASLHDRVRVVTSRCLLRTNSLTMTGNYRCQATTSEQKSKAISSEIGINVVGIEKISMVNYHLPFGKIGHVEVEICANPKPEIFWLVPDAII</sequence>
<reference evidence="4" key="1">
    <citation type="submission" date="2017-02" db="UniProtKB">
        <authorList>
            <consortium name="WormBaseParasite"/>
        </authorList>
    </citation>
    <scope>IDENTIFICATION</scope>
</reference>
<keyword evidence="3" id="KW-1185">Reference proteome</keyword>
<dbReference type="EMBL" id="UYSL01023329">
    <property type="protein sequence ID" value="VDL82046.1"/>
    <property type="molecule type" value="Genomic_DNA"/>
</dbReference>
<reference evidence="2 3" key="2">
    <citation type="submission" date="2018-11" db="EMBL/GenBank/DDBJ databases">
        <authorList>
            <consortium name="Pathogen Informatics"/>
        </authorList>
    </citation>
    <scope>NUCLEOTIDE SEQUENCE [LARGE SCALE GENOMIC DNA]</scope>
</reference>
<accession>A0A0N4YMC7</accession>
<dbReference type="Proteomes" id="UP000271162">
    <property type="component" value="Unassembled WGS sequence"/>
</dbReference>
<feature type="domain" description="Ig-like" evidence="1">
    <location>
        <begin position="1"/>
        <end position="89"/>
    </location>
</feature>
<dbReference type="InterPro" id="IPR007110">
    <property type="entry name" value="Ig-like_dom"/>
</dbReference>
<evidence type="ECO:0000313" key="3">
    <source>
        <dbReference type="Proteomes" id="UP000271162"/>
    </source>
</evidence>
<evidence type="ECO:0000313" key="4">
    <source>
        <dbReference type="WBParaSite" id="NBR_0001832001-mRNA-1"/>
    </source>
</evidence>
<name>A0A0N4YMC7_NIPBR</name>
<proteinExistence type="predicted"/>
<gene>
    <name evidence="2" type="ORF">NBR_LOCUS18321</name>
</gene>
<evidence type="ECO:0000313" key="2">
    <source>
        <dbReference type="EMBL" id="VDL82046.1"/>
    </source>
</evidence>
<organism evidence="4">
    <name type="scientific">Nippostrongylus brasiliensis</name>
    <name type="common">Rat hookworm</name>
    <dbReference type="NCBI Taxonomy" id="27835"/>
    <lineage>
        <taxon>Eukaryota</taxon>
        <taxon>Metazoa</taxon>
        <taxon>Ecdysozoa</taxon>
        <taxon>Nematoda</taxon>
        <taxon>Chromadorea</taxon>
        <taxon>Rhabditida</taxon>
        <taxon>Rhabditina</taxon>
        <taxon>Rhabditomorpha</taxon>
        <taxon>Strongyloidea</taxon>
        <taxon>Heligmosomidae</taxon>
        <taxon>Nippostrongylus</taxon>
    </lineage>
</organism>